<dbReference type="RefSeq" id="WP_197709990.1">
    <property type="nucleotide sequence ID" value="NZ_BAAAGO010000001.1"/>
</dbReference>
<reference evidence="3 4" key="1">
    <citation type="submission" date="2018-02" db="EMBL/GenBank/DDBJ databases">
        <authorList>
            <person name="Cohen D.B."/>
            <person name="Kent A.D."/>
        </authorList>
    </citation>
    <scope>NUCLEOTIDE SEQUENCE [LARGE SCALE GENOMIC DNA]</scope>
    <source>
        <strain evidence="3">1</strain>
    </source>
</reference>
<dbReference type="PANTHER" id="PTHR30595:SF6">
    <property type="entry name" value="SCHLAFEN ALBA-2 DOMAIN-CONTAINING PROTEIN"/>
    <property type="match status" value="1"/>
</dbReference>
<dbReference type="InterPro" id="IPR038461">
    <property type="entry name" value="Schlafen_AlbA_2_dom_sf"/>
</dbReference>
<name>A0A2N9JM82_9ACTN</name>
<dbReference type="Proteomes" id="UP000238164">
    <property type="component" value="Chromosome 1"/>
</dbReference>
<dbReference type="Pfam" id="PF04326">
    <property type="entry name" value="SLFN_AlbA_2"/>
    <property type="match status" value="1"/>
</dbReference>
<dbReference type="Gene3D" id="3.30.950.30">
    <property type="entry name" value="Schlafen, AAA domain"/>
    <property type="match status" value="1"/>
</dbReference>
<protein>
    <recommendedName>
        <fullName evidence="2">Schlafen AlbA-2 domain-containing protein</fullName>
    </recommendedName>
</protein>
<organism evidence="3 4">
    <name type="scientific">Micropruina glycogenica</name>
    <dbReference type="NCBI Taxonomy" id="75385"/>
    <lineage>
        <taxon>Bacteria</taxon>
        <taxon>Bacillati</taxon>
        <taxon>Actinomycetota</taxon>
        <taxon>Actinomycetes</taxon>
        <taxon>Propionibacteriales</taxon>
        <taxon>Nocardioidaceae</taxon>
        <taxon>Micropruina</taxon>
    </lineage>
</organism>
<keyword evidence="1" id="KW-0472">Membrane</keyword>
<accession>A0A2N9JM82</accession>
<evidence type="ECO:0000256" key="1">
    <source>
        <dbReference type="SAM" id="Phobius"/>
    </source>
</evidence>
<gene>
    <name evidence="3" type="ORF">MPLG2_3459</name>
</gene>
<dbReference type="AlphaFoldDB" id="A0A2N9JM82"/>
<feature type="transmembrane region" description="Helical" evidence="1">
    <location>
        <begin position="6"/>
        <end position="33"/>
    </location>
</feature>
<dbReference type="PANTHER" id="PTHR30595">
    <property type="entry name" value="GLPR-RELATED TRANSCRIPTIONAL REPRESSOR"/>
    <property type="match status" value="1"/>
</dbReference>
<proteinExistence type="predicted"/>
<dbReference type="InterPro" id="IPR007421">
    <property type="entry name" value="Schlafen_AlbA_2_dom"/>
</dbReference>
<evidence type="ECO:0000313" key="4">
    <source>
        <dbReference type="Proteomes" id="UP000238164"/>
    </source>
</evidence>
<feature type="transmembrane region" description="Helical" evidence="1">
    <location>
        <begin position="45"/>
        <end position="62"/>
    </location>
</feature>
<feature type="domain" description="Schlafen AlbA-2" evidence="2">
    <location>
        <begin position="111"/>
        <end position="252"/>
    </location>
</feature>
<evidence type="ECO:0000259" key="2">
    <source>
        <dbReference type="Pfam" id="PF04326"/>
    </source>
</evidence>
<keyword evidence="1" id="KW-0812">Transmembrane</keyword>
<dbReference type="KEGG" id="mgg:MPLG2_3459"/>
<feature type="transmembrane region" description="Helical" evidence="1">
    <location>
        <begin position="68"/>
        <end position="91"/>
    </location>
</feature>
<keyword evidence="4" id="KW-1185">Reference proteome</keyword>
<sequence>MSTETVPVWAVGLYLVVALVVAWGLSVVARWLLRGRARLSPSASIIICMLGMAIGLMITGWLGPSLSLWGVVPIAVALLLSVAGIAGYAAIAAHFQKPQQQTLAELVASGESARVEFKSTARINLHTGQKDERMEQVIAKTACGFLNADGGTLVIGVDDTGSALGLAPDFATLKAPDADRFELWLTDMLTNTLGQNASALIGVDFAQLPGEDGDQLACRVVCQPSPRPVYLRANKAAAPELWVRNGNSTRRLSVDEATEYVMHRWPLNLGSSIAAQFKAAVRFSEQR</sequence>
<keyword evidence="1" id="KW-1133">Transmembrane helix</keyword>
<dbReference type="EMBL" id="LT985188">
    <property type="protein sequence ID" value="SPD88489.1"/>
    <property type="molecule type" value="Genomic_DNA"/>
</dbReference>
<evidence type="ECO:0000313" key="3">
    <source>
        <dbReference type="EMBL" id="SPD88489.1"/>
    </source>
</evidence>